<evidence type="ECO:0000256" key="1">
    <source>
        <dbReference type="SAM" id="MobiDB-lite"/>
    </source>
</evidence>
<keyword evidence="3" id="KW-0121">Carboxypeptidase</keyword>
<feature type="region of interest" description="Disordered" evidence="1">
    <location>
        <begin position="42"/>
        <end position="112"/>
    </location>
</feature>
<dbReference type="SUPFAM" id="SSF55166">
    <property type="entry name" value="Hedgehog/DD-peptidase"/>
    <property type="match status" value="1"/>
</dbReference>
<proteinExistence type="predicted"/>
<dbReference type="Gene3D" id="3.30.1380.10">
    <property type="match status" value="1"/>
</dbReference>
<keyword evidence="3" id="KW-0645">Protease</keyword>
<keyword evidence="4" id="KW-1185">Reference proteome</keyword>
<feature type="domain" description="Peptidase M15C" evidence="2">
    <location>
        <begin position="221"/>
        <end position="299"/>
    </location>
</feature>
<dbReference type="STRING" id="546364.SAMN04489730_7757"/>
<gene>
    <name evidence="3" type="ORF">SAMN04489730_7757</name>
</gene>
<keyword evidence="3" id="KW-0378">Hydrolase</keyword>
<dbReference type="Proteomes" id="UP000182740">
    <property type="component" value="Unassembled WGS sequence"/>
</dbReference>
<dbReference type="Pfam" id="PF13539">
    <property type="entry name" value="Peptidase_M15_4"/>
    <property type="match status" value="1"/>
</dbReference>
<protein>
    <submittedName>
        <fullName evidence="3">D-alanyl-D-alanine carboxypeptidase</fullName>
    </submittedName>
</protein>
<organism evidence="3 4">
    <name type="scientific">Amycolatopsis australiensis</name>
    <dbReference type="NCBI Taxonomy" id="546364"/>
    <lineage>
        <taxon>Bacteria</taxon>
        <taxon>Bacillati</taxon>
        <taxon>Actinomycetota</taxon>
        <taxon>Actinomycetes</taxon>
        <taxon>Pseudonocardiales</taxon>
        <taxon>Pseudonocardiaceae</taxon>
        <taxon>Amycolatopsis</taxon>
    </lineage>
</organism>
<dbReference type="GO" id="GO:0004180">
    <property type="term" value="F:carboxypeptidase activity"/>
    <property type="evidence" value="ECO:0007669"/>
    <property type="project" value="UniProtKB-KW"/>
</dbReference>
<dbReference type="EMBL" id="FPJG01000006">
    <property type="protein sequence ID" value="SFW90931.1"/>
    <property type="molecule type" value="Genomic_DNA"/>
</dbReference>
<reference evidence="4" key="1">
    <citation type="submission" date="2016-11" db="EMBL/GenBank/DDBJ databases">
        <authorList>
            <person name="Varghese N."/>
            <person name="Submissions S."/>
        </authorList>
    </citation>
    <scope>NUCLEOTIDE SEQUENCE [LARGE SCALE GENOMIC DNA]</scope>
    <source>
        <strain evidence="4">DSM 44671</strain>
    </source>
</reference>
<accession>A0A1K1T2Y8</accession>
<name>A0A1K1T2Y8_9PSEU</name>
<dbReference type="InterPro" id="IPR039561">
    <property type="entry name" value="Peptidase_M15C"/>
</dbReference>
<dbReference type="InterPro" id="IPR009045">
    <property type="entry name" value="Zn_M74/Hedgehog-like"/>
</dbReference>
<sequence length="303" mass="31629">MSLERVDSASNARVCQAGRMRREAVAAAGAVLALTLAACASEPPAAPQPAPSTSTSATVAAPTPAAPPPSPAVTWRVGARPLPRRPDGFGVVEPTPPELVNRALPTKDLLPPPSGGTYAATIGEVPADVLARSTWQPACPVKAGDLRYLTMSFWGFDGRPHTGEMIVNAAGATGITQVFGQLFAARFPLEEMRVTSPAELTAPPTGDGNSTSAFVCRPARGQANWSAHAYGLAVDVNPFCNPYSQGDLVLPELASAYLDRSRRRPGMVLAGDATVRAFAAIGWSWGGAWHSPADRMHFTATGH</sequence>
<evidence type="ECO:0000313" key="4">
    <source>
        <dbReference type="Proteomes" id="UP000182740"/>
    </source>
</evidence>
<evidence type="ECO:0000259" key="2">
    <source>
        <dbReference type="Pfam" id="PF13539"/>
    </source>
</evidence>
<feature type="compositionally biased region" description="Low complexity" evidence="1">
    <location>
        <begin position="51"/>
        <end position="63"/>
    </location>
</feature>
<evidence type="ECO:0000313" key="3">
    <source>
        <dbReference type="EMBL" id="SFW90931.1"/>
    </source>
</evidence>
<dbReference type="AlphaFoldDB" id="A0A1K1T2Y8"/>